<keyword evidence="3" id="KW-1185">Reference proteome</keyword>
<feature type="compositionally biased region" description="Acidic residues" evidence="1">
    <location>
        <begin position="134"/>
        <end position="145"/>
    </location>
</feature>
<dbReference type="AlphaFoldDB" id="A0A267DJE1"/>
<proteinExistence type="predicted"/>
<sequence>KTSQHINSRSRSSNKLDKFATLSFDHVILWFPKTNSHSGPIYINSSFLSHFDKAEKMEFKERQQIKIREKNGFHDAIIVKLGTYAKIKIAEQTIDRLAEEGYSTETIFERLDNEMSVDLDARTRTSATYLGDSDSNEGDDEENDENYVPPDDRSTTFKPPLTITSQTMSLERQKEADLFKSYGNVIVEPPLKKAKSASCDLIDNAKNGACAPLYSSTPPRKPQDVALAQCMRPSSFFVTFTEPATAAASPLAQGSKLQAPEPKVLDLLLLEARVQTGLLKKIIRLQEEGNELLRQGFGFNDEVVSKEDQVIAGCDGRPFRLSQLPLPPNLFAHEFVLRKFGEQLCETTIIESHGRSERIAMDVDSVQAHSVGRCCMYLQIQATVWGSSHCPISLQLVVSAKNRKILTMRRTPFYRFRNGSECLEQLWIGFGTNGRRPTWSLCARKP</sequence>
<name>A0A267DJE1_9PLAT</name>
<dbReference type="Proteomes" id="UP000215902">
    <property type="component" value="Unassembled WGS sequence"/>
</dbReference>
<protein>
    <submittedName>
        <fullName evidence="2">Uncharacterized protein</fullName>
    </submittedName>
</protein>
<organism evidence="2 3">
    <name type="scientific">Macrostomum lignano</name>
    <dbReference type="NCBI Taxonomy" id="282301"/>
    <lineage>
        <taxon>Eukaryota</taxon>
        <taxon>Metazoa</taxon>
        <taxon>Spiralia</taxon>
        <taxon>Lophotrochozoa</taxon>
        <taxon>Platyhelminthes</taxon>
        <taxon>Rhabditophora</taxon>
        <taxon>Macrostomorpha</taxon>
        <taxon>Macrostomida</taxon>
        <taxon>Macrostomidae</taxon>
        <taxon>Macrostomum</taxon>
    </lineage>
</organism>
<evidence type="ECO:0000256" key="1">
    <source>
        <dbReference type="SAM" id="MobiDB-lite"/>
    </source>
</evidence>
<comment type="caution">
    <text evidence="2">The sequence shown here is derived from an EMBL/GenBank/DDBJ whole genome shotgun (WGS) entry which is preliminary data.</text>
</comment>
<dbReference type="EMBL" id="NIVC01003903">
    <property type="protein sequence ID" value="PAA49345.1"/>
    <property type="molecule type" value="Genomic_DNA"/>
</dbReference>
<gene>
    <name evidence="2" type="ORF">BOX15_Mlig034519g5</name>
</gene>
<feature type="region of interest" description="Disordered" evidence="1">
    <location>
        <begin position="124"/>
        <end position="160"/>
    </location>
</feature>
<accession>A0A267DJE1</accession>
<evidence type="ECO:0000313" key="3">
    <source>
        <dbReference type="Proteomes" id="UP000215902"/>
    </source>
</evidence>
<evidence type="ECO:0000313" key="2">
    <source>
        <dbReference type="EMBL" id="PAA49345.1"/>
    </source>
</evidence>
<feature type="non-terminal residue" evidence="2">
    <location>
        <position position="1"/>
    </location>
</feature>
<reference evidence="2 3" key="1">
    <citation type="submission" date="2017-06" db="EMBL/GenBank/DDBJ databases">
        <title>A platform for efficient transgenesis in Macrostomum lignano, a flatworm model organism for stem cell research.</title>
        <authorList>
            <person name="Berezikov E."/>
        </authorList>
    </citation>
    <scope>NUCLEOTIDE SEQUENCE [LARGE SCALE GENOMIC DNA]</scope>
    <source>
        <strain evidence="2">DV1</strain>
        <tissue evidence="2">Whole organism</tissue>
    </source>
</reference>